<comment type="caution">
    <text evidence="2">The sequence shown here is derived from an EMBL/GenBank/DDBJ whole genome shotgun (WGS) entry which is preliminary data.</text>
</comment>
<dbReference type="Pfam" id="PF02515">
    <property type="entry name" value="CoA_transf_3"/>
    <property type="match status" value="1"/>
</dbReference>
<dbReference type="PANTHER" id="PTHR48207">
    <property type="entry name" value="SUCCINATE--HYDROXYMETHYLGLUTARATE COA-TRANSFERASE"/>
    <property type="match status" value="1"/>
</dbReference>
<dbReference type="PANTHER" id="PTHR48207:SF3">
    <property type="entry name" value="SUCCINATE--HYDROXYMETHYLGLUTARATE COA-TRANSFERASE"/>
    <property type="match status" value="1"/>
</dbReference>
<dbReference type="STRING" id="262209.AWH69_05835"/>
<dbReference type="InterPro" id="IPR044855">
    <property type="entry name" value="CoA-Trfase_III_dom3_sf"/>
</dbReference>
<organism evidence="2 3">
    <name type="scientific">Janibacter melonis</name>
    <dbReference type="NCBI Taxonomy" id="262209"/>
    <lineage>
        <taxon>Bacteria</taxon>
        <taxon>Bacillati</taxon>
        <taxon>Actinomycetota</taxon>
        <taxon>Actinomycetes</taxon>
        <taxon>Micrococcales</taxon>
        <taxon>Intrasporangiaceae</taxon>
        <taxon>Janibacter</taxon>
    </lineage>
</organism>
<sequence>MTDELVPGALAGVRVADFGRVLAAPYATMLLADLGAEVVKVERPGVGDETRSWGPPWSDEGESTYFLSVNRNKESRAVDLGSPEGREEAMALVASCDVVVDNFRAGTMDRLGLGPDELLARHPGLVVCSVTGFGSGEGAHLPGYDLVVQAVGGLMSVTGSPESGPTKVGVALVDVITGLHAVTGILAALRHRDRTGEGQRVEVNLLSSLLSAMTNQTSAYAVTGQVPRAMGNEHPSIAPYELLQTSDRPLAVAAANDKLFGLLAAGVGRPELAHDPRFARNSDRVEHRRVLVAELEDALREEPADHWFDLLSGMGVPCGPINDLGQAVALADRLGLSPVHEVAEPGRAPVPTVAHPITMSRTPATYRTPPPLLPR</sequence>
<dbReference type="EMBL" id="LQZG01000002">
    <property type="protein sequence ID" value="OAB87581.1"/>
    <property type="molecule type" value="Genomic_DNA"/>
</dbReference>
<accession>A0A176QD04</accession>
<dbReference type="InterPro" id="IPR050483">
    <property type="entry name" value="CoA-transferase_III_domain"/>
</dbReference>
<dbReference type="Gene3D" id="3.40.50.10540">
    <property type="entry name" value="Crotonobetainyl-coa:carnitine coa-transferase, domain 1"/>
    <property type="match status" value="1"/>
</dbReference>
<evidence type="ECO:0000313" key="3">
    <source>
        <dbReference type="Proteomes" id="UP000076976"/>
    </source>
</evidence>
<keyword evidence="1" id="KW-0808">Transferase</keyword>
<dbReference type="AlphaFoldDB" id="A0A176QD04"/>
<keyword evidence="3" id="KW-1185">Reference proteome</keyword>
<proteinExistence type="predicted"/>
<dbReference type="InterPro" id="IPR003673">
    <property type="entry name" value="CoA-Trfase_fam_III"/>
</dbReference>
<reference evidence="2 3" key="1">
    <citation type="submission" date="2016-01" db="EMBL/GenBank/DDBJ databases">
        <title>Janibacter melonis strain CD11_4 genome sequencing and assembly.</title>
        <authorList>
            <person name="Nair G.R."/>
            <person name="Kaur G."/>
            <person name="Chander A.M."/>
            <person name="Mayilraj S."/>
        </authorList>
    </citation>
    <scope>NUCLEOTIDE SEQUENCE [LARGE SCALE GENOMIC DNA]</scope>
    <source>
        <strain evidence="2 3">CD11-4</strain>
    </source>
</reference>
<evidence type="ECO:0000313" key="2">
    <source>
        <dbReference type="EMBL" id="OAB87581.1"/>
    </source>
</evidence>
<dbReference type="GO" id="GO:0008410">
    <property type="term" value="F:CoA-transferase activity"/>
    <property type="evidence" value="ECO:0007669"/>
    <property type="project" value="TreeGrafter"/>
</dbReference>
<dbReference type="RefSeq" id="WP_068273059.1">
    <property type="nucleotide sequence ID" value="NZ_LQZG01000002.1"/>
</dbReference>
<evidence type="ECO:0000256" key="1">
    <source>
        <dbReference type="ARBA" id="ARBA00022679"/>
    </source>
</evidence>
<dbReference type="SUPFAM" id="SSF89796">
    <property type="entry name" value="CoA-transferase family III (CaiB/BaiF)"/>
    <property type="match status" value="1"/>
</dbReference>
<protein>
    <submittedName>
        <fullName evidence="2">Carnitine dehydratase</fullName>
    </submittedName>
</protein>
<dbReference type="Gene3D" id="3.30.1540.10">
    <property type="entry name" value="formyl-coa transferase, domain 3"/>
    <property type="match status" value="1"/>
</dbReference>
<gene>
    <name evidence="2" type="ORF">AWH69_05835</name>
</gene>
<name>A0A176QD04_9MICO</name>
<dbReference type="Proteomes" id="UP000076976">
    <property type="component" value="Unassembled WGS sequence"/>
</dbReference>
<dbReference type="InterPro" id="IPR023606">
    <property type="entry name" value="CoA-Trfase_III_dom_1_sf"/>
</dbReference>